<feature type="compositionally biased region" description="Basic residues" evidence="1">
    <location>
        <begin position="1"/>
        <end position="10"/>
    </location>
</feature>
<evidence type="ECO:0000313" key="3">
    <source>
        <dbReference type="Proteomes" id="UP001214576"/>
    </source>
</evidence>
<evidence type="ECO:0000256" key="1">
    <source>
        <dbReference type="SAM" id="MobiDB-lite"/>
    </source>
</evidence>
<evidence type="ECO:0000313" key="2">
    <source>
        <dbReference type="EMBL" id="KAI4543629.1"/>
    </source>
</evidence>
<keyword evidence="3" id="KW-1185">Reference proteome</keyword>
<gene>
    <name evidence="2" type="ORF">MG293_006423</name>
</gene>
<name>A0AAD4UF99_OVIAM</name>
<sequence>MGYKFKSRHRETRETGVYDYAKPKRREKEESPTLTPSRVAGKRKGEKLSENLEPELPSKVGMKKQRWTAQVDEGNAGQQYRKRIKYPTYPRVTNELRLPTFFHLHHFQQTTGKQHIVKHQVSRRGLAVAYGRWEDNTGSSKTISLQLLLQIDQACTHFLSIYVIKLNKNDLLNANHSGLEIEDLD</sequence>
<dbReference type="EMBL" id="JAKZEL010000005">
    <property type="protein sequence ID" value="KAI4543629.1"/>
    <property type="molecule type" value="Genomic_DNA"/>
</dbReference>
<organism evidence="2 3">
    <name type="scientific">Ovis ammon polii</name>
    <dbReference type="NCBI Taxonomy" id="230172"/>
    <lineage>
        <taxon>Eukaryota</taxon>
        <taxon>Metazoa</taxon>
        <taxon>Chordata</taxon>
        <taxon>Craniata</taxon>
        <taxon>Vertebrata</taxon>
        <taxon>Euteleostomi</taxon>
        <taxon>Mammalia</taxon>
        <taxon>Eutheria</taxon>
        <taxon>Laurasiatheria</taxon>
        <taxon>Artiodactyla</taxon>
        <taxon>Ruminantia</taxon>
        <taxon>Pecora</taxon>
        <taxon>Bovidae</taxon>
        <taxon>Caprinae</taxon>
        <taxon>Ovis</taxon>
    </lineage>
</organism>
<protein>
    <submittedName>
        <fullName evidence="2">Uncharacterized protein</fullName>
    </submittedName>
</protein>
<reference evidence="2" key="1">
    <citation type="submission" date="2022-03" db="EMBL/GenBank/DDBJ databases">
        <title>Genomic analyses of argali, domestic sheep and their hybrids provide insights into chromosomal evolution, heterosis and genetic basis of agronomic traits.</title>
        <authorList>
            <person name="Li M."/>
        </authorList>
    </citation>
    <scope>NUCLEOTIDE SEQUENCE</scope>
    <source>
        <strain evidence="2">CAU-MHL-2022a</strain>
        <tissue evidence="2">Skin</tissue>
    </source>
</reference>
<proteinExistence type="predicted"/>
<comment type="caution">
    <text evidence="2">The sequence shown here is derived from an EMBL/GenBank/DDBJ whole genome shotgun (WGS) entry which is preliminary data.</text>
</comment>
<dbReference type="AlphaFoldDB" id="A0AAD4UF99"/>
<accession>A0AAD4UF99</accession>
<dbReference type="Proteomes" id="UP001214576">
    <property type="component" value="Unassembled WGS sequence"/>
</dbReference>
<feature type="region of interest" description="Disordered" evidence="1">
    <location>
        <begin position="1"/>
        <end position="64"/>
    </location>
</feature>